<dbReference type="InterPro" id="IPR022644">
    <property type="entry name" value="De-COase2_N"/>
</dbReference>
<dbReference type="FunFam" id="3.20.20.10:FF:000008">
    <property type="entry name" value="Ornithine decarboxylase"/>
    <property type="match status" value="1"/>
</dbReference>
<name>W7IQ85_9PSEU</name>
<comment type="similarity">
    <text evidence="2">Belongs to the Orn/Lys/Arg decarboxylase class-II family.</text>
</comment>
<feature type="domain" description="Orn/DAP/Arg decarboxylase 2 N-terminal" evidence="10">
    <location>
        <begin position="33"/>
        <end position="267"/>
    </location>
</feature>
<evidence type="ECO:0000313" key="12">
    <source>
        <dbReference type="Proteomes" id="UP000019277"/>
    </source>
</evidence>
<comment type="cofactor">
    <cofactor evidence="1 9">
        <name>pyridoxal 5'-phosphate</name>
        <dbReference type="ChEBI" id="CHEBI:597326"/>
    </cofactor>
</comment>
<dbReference type="InterPro" id="IPR000183">
    <property type="entry name" value="Orn/DAP/Arg_de-COase"/>
</dbReference>
<evidence type="ECO:0000256" key="4">
    <source>
        <dbReference type="ARBA" id="ARBA00022898"/>
    </source>
</evidence>
<protein>
    <recommendedName>
        <fullName evidence="7">ornithine decarboxylase</fullName>
        <ecNumber evidence="7">4.1.1.17</ecNumber>
    </recommendedName>
</protein>
<dbReference type="Gene3D" id="3.20.20.10">
    <property type="entry name" value="Alanine racemase"/>
    <property type="match status" value="1"/>
</dbReference>
<dbReference type="STRING" id="909613.UO65_5787"/>
<comment type="caution">
    <text evidence="11">The sequence shown here is derived from an EMBL/GenBank/DDBJ whole genome shotgun (WGS) entry which is preliminary data.</text>
</comment>
<dbReference type="PANTHER" id="PTHR11482:SF6">
    <property type="entry name" value="ORNITHINE DECARBOXYLASE 1-RELATED"/>
    <property type="match status" value="1"/>
</dbReference>
<dbReference type="InterPro" id="IPR029066">
    <property type="entry name" value="PLP-binding_barrel"/>
</dbReference>
<dbReference type="PRINTS" id="PR01182">
    <property type="entry name" value="ORNDCRBXLASE"/>
</dbReference>
<reference evidence="11 12" key="1">
    <citation type="journal article" date="2014" name="Genome Announc.">
        <title>Draft Genome Sequence of the Antitrypanosomally Active Sponge-Associated Bacterium Actinokineospora sp. Strain EG49.</title>
        <authorList>
            <person name="Harjes J."/>
            <person name="Ryu T."/>
            <person name="Abdelmohsen U.R."/>
            <person name="Moitinho-Silva L."/>
            <person name="Horn H."/>
            <person name="Ravasi T."/>
            <person name="Hentschel U."/>
        </authorList>
    </citation>
    <scope>NUCLEOTIDE SEQUENCE [LARGE SCALE GENOMIC DNA]</scope>
    <source>
        <strain evidence="11 12">EG49</strain>
    </source>
</reference>
<dbReference type="GO" id="GO:0033387">
    <property type="term" value="P:putrescine biosynthetic process from arginine, via ornithine"/>
    <property type="evidence" value="ECO:0007669"/>
    <property type="project" value="TreeGrafter"/>
</dbReference>
<dbReference type="InterPro" id="IPR002433">
    <property type="entry name" value="Orn_de-COase"/>
</dbReference>
<dbReference type="PANTHER" id="PTHR11482">
    <property type="entry name" value="ARGININE/DIAMINOPIMELATE/ORNITHINE DECARBOXYLASE"/>
    <property type="match status" value="1"/>
</dbReference>
<dbReference type="Pfam" id="PF02784">
    <property type="entry name" value="Orn_Arg_deC_N"/>
    <property type="match status" value="1"/>
</dbReference>
<keyword evidence="5 11" id="KW-0456">Lyase</keyword>
<keyword evidence="4 9" id="KW-0663">Pyridoxal phosphate</keyword>
<keyword evidence="12" id="KW-1185">Reference proteome</keyword>
<evidence type="ECO:0000256" key="8">
    <source>
        <dbReference type="ARBA" id="ARBA00049127"/>
    </source>
</evidence>
<dbReference type="FunFam" id="2.40.37.10:FF:000004">
    <property type="entry name" value="Ornithine decarboxylase"/>
    <property type="match status" value="1"/>
</dbReference>
<keyword evidence="3" id="KW-0210">Decarboxylase</keyword>
<evidence type="ECO:0000313" key="11">
    <source>
        <dbReference type="EMBL" id="EWC58917.1"/>
    </source>
</evidence>
<comment type="pathway">
    <text evidence="6">Amine and polyamine biosynthesis; putrescine biosynthesis via L-ornithine pathway; putrescine from L-ornithine: step 1/1.</text>
</comment>
<organism evidence="11 12">
    <name type="scientific">Actinokineospora spheciospongiae</name>
    <dbReference type="NCBI Taxonomy" id="909613"/>
    <lineage>
        <taxon>Bacteria</taxon>
        <taxon>Bacillati</taxon>
        <taxon>Actinomycetota</taxon>
        <taxon>Actinomycetes</taxon>
        <taxon>Pseudonocardiales</taxon>
        <taxon>Pseudonocardiaceae</taxon>
        <taxon>Actinokineospora</taxon>
    </lineage>
</organism>
<dbReference type="InterPro" id="IPR022653">
    <property type="entry name" value="De-COase2_pyr-phos_BS"/>
</dbReference>
<evidence type="ECO:0000256" key="1">
    <source>
        <dbReference type="ARBA" id="ARBA00001933"/>
    </source>
</evidence>
<dbReference type="CDD" id="cd00622">
    <property type="entry name" value="PLPDE_III_ODC"/>
    <property type="match status" value="1"/>
</dbReference>
<evidence type="ECO:0000256" key="3">
    <source>
        <dbReference type="ARBA" id="ARBA00022793"/>
    </source>
</evidence>
<gene>
    <name evidence="11" type="ORF">UO65_5787</name>
</gene>
<dbReference type="EMBL" id="AYXG01000225">
    <property type="protein sequence ID" value="EWC58917.1"/>
    <property type="molecule type" value="Genomic_DNA"/>
</dbReference>
<comment type="catalytic activity">
    <reaction evidence="8">
        <text>L-ornithine + H(+) = putrescine + CO2</text>
        <dbReference type="Rhea" id="RHEA:22964"/>
        <dbReference type="ChEBI" id="CHEBI:15378"/>
        <dbReference type="ChEBI" id="CHEBI:16526"/>
        <dbReference type="ChEBI" id="CHEBI:46911"/>
        <dbReference type="ChEBI" id="CHEBI:326268"/>
        <dbReference type="EC" id="4.1.1.17"/>
    </reaction>
</comment>
<evidence type="ECO:0000256" key="6">
    <source>
        <dbReference type="ARBA" id="ARBA00034115"/>
    </source>
</evidence>
<dbReference type="GO" id="GO:0005737">
    <property type="term" value="C:cytoplasm"/>
    <property type="evidence" value="ECO:0007669"/>
    <property type="project" value="TreeGrafter"/>
</dbReference>
<dbReference type="SUPFAM" id="SSF51419">
    <property type="entry name" value="PLP-binding barrel"/>
    <property type="match status" value="1"/>
</dbReference>
<feature type="active site" description="Proton donor" evidence="9">
    <location>
        <position position="332"/>
    </location>
</feature>
<dbReference type="InterPro" id="IPR009006">
    <property type="entry name" value="Ala_racemase/Decarboxylase_C"/>
</dbReference>
<dbReference type="PROSITE" id="PS00878">
    <property type="entry name" value="ODR_DC_2_1"/>
    <property type="match status" value="1"/>
</dbReference>
<proteinExistence type="inferred from homology"/>
<sequence>MHAVLDTSEAVPRLRAFLDDNAPATPCLVMDLDTVRSNYRALRAALPEAGVLYAVKANPAPEVVAALVAEGSGFDVASTGEIDLCLDRGADPADLSYGNPIKKAADIAYAHARGVRRFTFDSDGDLENLAAHAPGSRVACRFLVDAPASGTPFGAKFGCAPAMAVRLLARAAELGLVVDGACFHVGSQHRDPAAWVAGIAQAAGIARELAARGVPTPVLNLGGGFPTGYAEPAPPLAEHAAAIRTAVAEHFAEVPELVVEPGRAVVATAGVIRSEVVLVSRKADTDEHRWVYLDIGRYSGLAETENEYIAYRLRTGHPGAPDGPVILAGPTCDGDDVIYQHTPYRLPLALRAGDHVDILDAGAYTASYSSVSFNGFPPLPTHFVG</sequence>
<dbReference type="Gene3D" id="2.40.37.10">
    <property type="entry name" value="Lyase, Ornithine Decarboxylase, Chain A, domain 1"/>
    <property type="match status" value="1"/>
</dbReference>
<evidence type="ECO:0000256" key="5">
    <source>
        <dbReference type="ARBA" id="ARBA00023239"/>
    </source>
</evidence>
<dbReference type="GO" id="GO:0004586">
    <property type="term" value="F:ornithine decarboxylase activity"/>
    <property type="evidence" value="ECO:0007669"/>
    <property type="project" value="UniProtKB-EC"/>
</dbReference>
<dbReference type="PATRIC" id="fig|909613.9.peg.5787"/>
<evidence type="ECO:0000259" key="10">
    <source>
        <dbReference type="Pfam" id="PF02784"/>
    </source>
</evidence>
<dbReference type="PRINTS" id="PR01179">
    <property type="entry name" value="ODADCRBXLASE"/>
</dbReference>
<evidence type="ECO:0000256" key="7">
    <source>
        <dbReference type="ARBA" id="ARBA00034138"/>
    </source>
</evidence>
<dbReference type="AlphaFoldDB" id="W7IQ85"/>
<dbReference type="eggNOG" id="COG0019">
    <property type="taxonomic scope" value="Bacteria"/>
</dbReference>
<feature type="modified residue" description="N6-(pyridoxal phosphate)lysine" evidence="9">
    <location>
        <position position="56"/>
    </location>
</feature>
<evidence type="ECO:0000256" key="2">
    <source>
        <dbReference type="ARBA" id="ARBA00008872"/>
    </source>
</evidence>
<dbReference type="Proteomes" id="UP000019277">
    <property type="component" value="Unassembled WGS sequence"/>
</dbReference>
<dbReference type="RefSeq" id="WP_035288583.1">
    <property type="nucleotide sequence ID" value="NZ_AYXG01000225.1"/>
</dbReference>
<dbReference type="SUPFAM" id="SSF50621">
    <property type="entry name" value="Alanine racemase C-terminal domain-like"/>
    <property type="match status" value="1"/>
</dbReference>
<accession>W7IQ85</accession>
<evidence type="ECO:0000256" key="9">
    <source>
        <dbReference type="PIRSR" id="PIRSR600183-50"/>
    </source>
</evidence>
<dbReference type="EC" id="4.1.1.17" evidence="7"/>